<keyword evidence="10 16" id="KW-0133">Cell shape</keyword>
<dbReference type="PROSITE" id="PS51387">
    <property type="entry name" value="FAD_PCMH"/>
    <property type="match status" value="1"/>
</dbReference>
<evidence type="ECO:0000256" key="4">
    <source>
        <dbReference type="ARBA" id="ARBA00004752"/>
    </source>
</evidence>
<evidence type="ECO:0000256" key="5">
    <source>
        <dbReference type="ARBA" id="ARBA00022490"/>
    </source>
</evidence>
<evidence type="ECO:0000256" key="14">
    <source>
        <dbReference type="ARBA" id="ARBA00023316"/>
    </source>
</evidence>
<evidence type="ECO:0000256" key="1">
    <source>
        <dbReference type="ARBA" id="ARBA00001974"/>
    </source>
</evidence>
<dbReference type="GO" id="GO:0008762">
    <property type="term" value="F:UDP-N-acetylmuramate dehydrogenase activity"/>
    <property type="evidence" value="ECO:0007669"/>
    <property type="project" value="UniProtKB-UniRule"/>
</dbReference>
<dbReference type="SUPFAM" id="SSF56194">
    <property type="entry name" value="Uridine diphospho-N-Acetylenolpyruvylglucosamine reductase, MurB, C-terminal domain"/>
    <property type="match status" value="1"/>
</dbReference>
<keyword evidence="6 16" id="KW-0132">Cell division</keyword>
<dbReference type="PANTHER" id="PTHR21071:SF4">
    <property type="entry name" value="UDP-N-ACETYLENOLPYRUVOYLGLUCOSAMINE REDUCTASE"/>
    <property type="match status" value="1"/>
</dbReference>
<comment type="function">
    <text evidence="2 16">Cell wall formation.</text>
</comment>
<name>A0AAE3JE24_9FIRM</name>
<feature type="domain" description="FAD-binding PCMH-type" evidence="17">
    <location>
        <begin position="28"/>
        <end position="198"/>
    </location>
</feature>
<dbReference type="InterPro" id="IPR036635">
    <property type="entry name" value="MurB_C_sf"/>
</dbReference>
<evidence type="ECO:0000259" key="17">
    <source>
        <dbReference type="PROSITE" id="PS51387"/>
    </source>
</evidence>
<dbReference type="GO" id="GO:0009252">
    <property type="term" value="P:peptidoglycan biosynthetic process"/>
    <property type="evidence" value="ECO:0007669"/>
    <property type="project" value="UniProtKB-UniRule"/>
</dbReference>
<dbReference type="InterPro" id="IPR036318">
    <property type="entry name" value="FAD-bd_PCMH-like_sf"/>
</dbReference>
<keyword evidence="5 16" id="KW-0963">Cytoplasm</keyword>
<evidence type="ECO:0000256" key="10">
    <source>
        <dbReference type="ARBA" id="ARBA00022960"/>
    </source>
</evidence>
<dbReference type="SUPFAM" id="SSF56176">
    <property type="entry name" value="FAD-binding/transporter-associated domain-like"/>
    <property type="match status" value="1"/>
</dbReference>
<sequence length="304" mass="32489">MINWEQELIQLAGAARAKESMRMHTTFQVGGPADYFIEVDSAEKISSVRKLCREQGVPCYVIGKGSNLLVGDNGIRGVVLHIGDGMSDCRVLKSNCCYNMEAEAGITLAALARTACAAGLQGLEFAAGIPGSLGGAVYMNAGAYSGEMKDVLTEVQVMTPDGEIAWIPAEEMRFGYRTSRASEDGLIVLAARFALKTGDPAAIRERMAELAGKRRSKQPLEYPSAGSTFKRPEGYFAGKLIQDAGLAGYTVGGAQVSEKHCGFVINKDGASAADILKLCKDVQAIVHEKYGVDLEMEVKCLGEF</sequence>
<dbReference type="Pfam" id="PF01565">
    <property type="entry name" value="FAD_binding_4"/>
    <property type="match status" value="1"/>
</dbReference>
<protein>
    <recommendedName>
        <fullName evidence="16">UDP-N-acetylenolpyruvoylglucosamine reductase</fullName>
        <ecNumber evidence="16">1.3.1.98</ecNumber>
    </recommendedName>
    <alternativeName>
        <fullName evidence="16">UDP-N-acetylmuramate dehydrogenase</fullName>
    </alternativeName>
</protein>
<dbReference type="NCBIfam" id="NF010480">
    <property type="entry name" value="PRK13905.1"/>
    <property type="match status" value="1"/>
</dbReference>
<comment type="cofactor">
    <cofactor evidence="1 16">
        <name>FAD</name>
        <dbReference type="ChEBI" id="CHEBI:57692"/>
    </cofactor>
</comment>
<keyword evidence="9 16" id="KW-0521">NADP</keyword>
<keyword evidence="14 16" id="KW-0961">Cell wall biogenesis/degradation</keyword>
<dbReference type="InterPro" id="IPR016169">
    <property type="entry name" value="FAD-bd_PCMH_sub2"/>
</dbReference>
<dbReference type="EMBL" id="JAJEQR010000005">
    <property type="protein sequence ID" value="MCC2229825.1"/>
    <property type="molecule type" value="Genomic_DNA"/>
</dbReference>
<dbReference type="EC" id="1.3.1.98" evidence="16"/>
<proteinExistence type="inferred from homology"/>
<evidence type="ECO:0000256" key="7">
    <source>
        <dbReference type="ARBA" id="ARBA00022630"/>
    </source>
</evidence>
<evidence type="ECO:0000313" key="19">
    <source>
        <dbReference type="Proteomes" id="UP001198182"/>
    </source>
</evidence>
<comment type="caution">
    <text evidence="18">The sequence shown here is derived from an EMBL/GenBank/DDBJ whole genome shotgun (WGS) entry which is preliminary data.</text>
</comment>
<dbReference type="Gene3D" id="3.30.43.10">
    <property type="entry name" value="Uridine Diphospho-n-acetylenolpyruvylglucosamine Reductase, domain 2"/>
    <property type="match status" value="1"/>
</dbReference>
<dbReference type="Gene3D" id="3.90.78.10">
    <property type="entry name" value="UDP-N-acetylenolpyruvoylglucosamine reductase, C-terminal domain"/>
    <property type="match status" value="1"/>
</dbReference>
<keyword evidence="8 16" id="KW-0274">FAD</keyword>
<comment type="pathway">
    <text evidence="4 16">Cell wall biogenesis; peptidoglycan biosynthesis.</text>
</comment>
<keyword evidence="19" id="KW-1185">Reference proteome</keyword>
<dbReference type="PANTHER" id="PTHR21071">
    <property type="entry name" value="UDP-N-ACETYLENOLPYRUVOYLGLUCOSAMINE REDUCTASE"/>
    <property type="match status" value="1"/>
</dbReference>
<dbReference type="InterPro" id="IPR016167">
    <property type="entry name" value="FAD-bd_PCMH_sub1"/>
</dbReference>
<dbReference type="Proteomes" id="UP001198182">
    <property type="component" value="Unassembled WGS sequence"/>
</dbReference>
<evidence type="ECO:0000256" key="13">
    <source>
        <dbReference type="ARBA" id="ARBA00023306"/>
    </source>
</evidence>
<evidence type="ECO:0000256" key="6">
    <source>
        <dbReference type="ARBA" id="ARBA00022618"/>
    </source>
</evidence>
<dbReference type="GO" id="GO:0071949">
    <property type="term" value="F:FAD binding"/>
    <property type="evidence" value="ECO:0007669"/>
    <property type="project" value="InterPro"/>
</dbReference>
<feature type="active site" evidence="16">
    <location>
        <position position="177"/>
    </location>
</feature>
<feature type="active site" evidence="16">
    <location>
        <position position="297"/>
    </location>
</feature>
<dbReference type="NCBIfam" id="TIGR00179">
    <property type="entry name" value="murB"/>
    <property type="match status" value="1"/>
</dbReference>
<dbReference type="AlphaFoldDB" id="A0AAE3JE24"/>
<keyword evidence="13 16" id="KW-0131">Cell cycle</keyword>
<dbReference type="GO" id="GO:0071555">
    <property type="term" value="P:cell wall organization"/>
    <property type="evidence" value="ECO:0007669"/>
    <property type="project" value="UniProtKB-KW"/>
</dbReference>
<feature type="active site" description="Proton donor" evidence="16">
    <location>
        <position position="227"/>
    </location>
</feature>
<reference evidence="18" key="1">
    <citation type="submission" date="2021-10" db="EMBL/GenBank/DDBJ databases">
        <title>Anaerobic single-cell dispensing facilitates the cultivation of human gut bacteria.</title>
        <authorList>
            <person name="Afrizal A."/>
        </authorList>
    </citation>
    <scope>NUCLEOTIDE SEQUENCE</scope>
    <source>
        <strain evidence="18">CLA-AA-H215</strain>
    </source>
</reference>
<dbReference type="GO" id="GO:0008360">
    <property type="term" value="P:regulation of cell shape"/>
    <property type="evidence" value="ECO:0007669"/>
    <property type="project" value="UniProtKB-KW"/>
</dbReference>
<dbReference type="GO" id="GO:0051301">
    <property type="term" value="P:cell division"/>
    <property type="evidence" value="ECO:0007669"/>
    <property type="project" value="UniProtKB-KW"/>
</dbReference>
<accession>A0AAE3JE24</accession>
<evidence type="ECO:0000256" key="3">
    <source>
        <dbReference type="ARBA" id="ARBA00004496"/>
    </source>
</evidence>
<comment type="subcellular location">
    <subcellularLocation>
        <location evidence="3 16">Cytoplasm</location>
    </subcellularLocation>
</comment>
<keyword evidence="11 16" id="KW-0573">Peptidoglycan synthesis</keyword>
<evidence type="ECO:0000256" key="15">
    <source>
        <dbReference type="ARBA" id="ARBA00048914"/>
    </source>
</evidence>
<evidence type="ECO:0000256" key="12">
    <source>
        <dbReference type="ARBA" id="ARBA00023002"/>
    </source>
</evidence>
<gene>
    <name evidence="16 18" type="primary">murB</name>
    <name evidence="18" type="ORF">LKD81_02245</name>
</gene>
<comment type="catalytic activity">
    <reaction evidence="15 16">
        <text>UDP-N-acetyl-alpha-D-muramate + NADP(+) = UDP-N-acetyl-3-O-(1-carboxyvinyl)-alpha-D-glucosamine + NADPH + H(+)</text>
        <dbReference type="Rhea" id="RHEA:12248"/>
        <dbReference type="ChEBI" id="CHEBI:15378"/>
        <dbReference type="ChEBI" id="CHEBI:57783"/>
        <dbReference type="ChEBI" id="CHEBI:58349"/>
        <dbReference type="ChEBI" id="CHEBI:68483"/>
        <dbReference type="ChEBI" id="CHEBI:70757"/>
        <dbReference type="EC" id="1.3.1.98"/>
    </reaction>
</comment>
<dbReference type="InterPro" id="IPR016166">
    <property type="entry name" value="FAD-bd_PCMH"/>
</dbReference>
<evidence type="ECO:0000313" key="18">
    <source>
        <dbReference type="EMBL" id="MCC2229825.1"/>
    </source>
</evidence>
<evidence type="ECO:0000256" key="2">
    <source>
        <dbReference type="ARBA" id="ARBA00003921"/>
    </source>
</evidence>
<evidence type="ECO:0000256" key="8">
    <source>
        <dbReference type="ARBA" id="ARBA00022827"/>
    </source>
</evidence>
<dbReference type="Gene3D" id="3.30.465.10">
    <property type="match status" value="1"/>
</dbReference>
<evidence type="ECO:0000256" key="9">
    <source>
        <dbReference type="ARBA" id="ARBA00022857"/>
    </source>
</evidence>
<dbReference type="GO" id="GO:0005829">
    <property type="term" value="C:cytosol"/>
    <property type="evidence" value="ECO:0007669"/>
    <property type="project" value="TreeGrafter"/>
</dbReference>
<dbReference type="HAMAP" id="MF_00037">
    <property type="entry name" value="MurB"/>
    <property type="match status" value="1"/>
</dbReference>
<dbReference type="InterPro" id="IPR003170">
    <property type="entry name" value="MurB"/>
</dbReference>
<organism evidence="18 19">
    <name type="scientific">Hominifimenecus microfluidus</name>
    <dbReference type="NCBI Taxonomy" id="2885348"/>
    <lineage>
        <taxon>Bacteria</taxon>
        <taxon>Bacillati</taxon>
        <taxon>Bacillota</taxon>
        <taxon>Clostridia</taxon>
        <taxon>Lachnospirales</taxon>
        <taxon>Lachnospiraceae</taxon>
        <taxon>Hominifimenecus</taxon>
    </lineage>
</organism>
<dbReference type="RefSeq" id="WP_308452613.1">
    <property type="nucleotide sequence ID" value="NZ_JAJEQR010000005.1"/>
</dbReference>
<keyword evidence="12 16" id="KW-0560">Oxidoreductase</keyword>
<comment type="similarity">
    <text evidence="16">Belongs to the MurB family.</text>
</comment>
<dbReference type="Pfam" id="PF02873">
    <property type="entry name" value="MurB_C"/>
    <property type="match status" value="1"/>
</dbReference>
<dbReference type="InterPro" id="IPR006094">
    <property type="entry name" value="Oxid_FAD_bind_N"/>
</dbReference>
<evidence type="ECO:0000256" key="16">
    <source>
        <dbReference type="HAMAP-Rule" id="MF_00037"/>
    </source>
</evidence>
<evidence type="ECO:0000256" key="11">
    <source>
        <dbReference type="ARBA" id="ARBA00022984"/>
    </source>
</evidence>
<dbReference type="InterPro" id="IPR011601">
    <property type="entry name" value="MurB_C"/>
</dbReference>
<keyword evidence="7 16" id="KW-0285">Flavoprotein</keyword>